<feature type="repeat" description="TPR" evidence="3">
    <location>
        <begin position="131"/>
        <end position="164"/>
    </location>
</feature>
<dbReference type="EMBL" id="JBJLSN010000021">
    <property type="protein sequence ID" value="MFL7902628.1"/>
    <property type="molecule type" value="Genomic_DNA"/>
</dbReference>
<dbReference type="RefSeq" id="WP_407824517.1">
    <property type="nucleotide sequence ID" value="NZ_JBJLSN010000021.1"/>
</dbReference>
<dbReference type="PANTHER" id="PTHR14027:SF2">
    <property type="entry name" value="RNA POLYMERASE-ASSOCIATED PROTEIN CTR9 HOMOLOG"/>
    <property type="match status" value="1"/>
</dbReference>
<dbReference type="Pfam" id="PF14559">
    <property type="entry name" value="TPR_19"/>
    <property type="match status" value="1"/>
</dbReference>
<sequence length="399" mass="43130">MAKQNLSELQINAWRNMIRATNLANYHYQMGIALERQGDVSGAVKRYEKALATHEGCSAARLRLIKALHHVGETAAAERIQGAGLEHNPNFAAAGTLAIVMESLDVDPPTEILDRLQRIDRLERLPNSDVAEAFLEVGKLLMRVQNGGAAMRALERAHTFDPLNPMILAALGEAQLANSALTALEQSLQSWLAIAPTSPHALFLLGRLRLVQEHYGDADRAFTDAITHGHENPVLMQSFRGRLRLADGNAESALALFEDPIKAPAAGWLERAYAGFCRIRLDKAETVLATVQDIVTQSGEHPLALATKAFALMALGGKSEAMALLGATVAAHPSCFTHVAAAVACYKAGNSHAAAGHFQAAAEEKDPYFTFYINVLPWGNEAYSAIFPNRAQTDAEAQK</sequence>
<gene>
    <name evidence="4" type="ORF">ACJ41P_15960</name>
</gene>
<dbReference type="Proteomes" id="UP001628281">
    <property type="component" value="Unassembled WGS sequence"/>
</dbReference>
<dbReference type="PANTHER" id="PTHR14027">
    <property type="entry name" value="RNA POLYMERASE-ASSOCIATED PROTEIN CTR9"/>
    <property type="match status" value="1"/>
</dbReference>
<keyword evidence="1" id="KW-0677">Repeat</keyword>
<dbReference type="Gene3D" id="1.25.40.10">
    <property type="entry name" value="Tetratricopeptide repeat domain"/>
    <property type="match status" value="3"/>
</dbReference>
<dbReference type="InterPro" id="IPR031101">
    <property type="entry name" value="Ctr9"/>
</dbReference>
<dbReference type="InterPro" id="IPR011990">
    <property type="entry name" value="TPR-like_helical_dom_sf"/>
</dbReference>
<dbReference type="SMART" id="SM00028">
    <property type="entry name" value="TPR"/>
    <property type="match status" value="5"/>
</dbReference>
<evidence type="ECO:0000313" key="5">
    <source>
        <dbReference type="Proteomes" id="UP001628281"/>
    </source>
</evidence>
<evidence type="ECO:0000256" key="2">
    <source>
        <dbReference type="ARBA" id="ARBA00022803"/>
    </source>
</evidence>
<dbReference type="SUPFAM" id="SSF48452">
    <property type="entry name" value="TPR-like"/>
    <property type="match status" value="3"/>
</dbReference>
<protein>
    <submittedName>
        <fullName evidence="4">Tetratricopeptide repeat protein</fullName>
    </submittedName>
</protein>
<dbReference type="PROSITE" id="PS50005">
    <property type="entry name" value="TPR"/>
    <property type="match status" value="1"/>
</dbReference>
<keyword evidence="5" id="KW-1185">Reference proteome</keyword>
<accession>A0ABW8VBC7</accession>
<keyword evidence="2 3" id="KW-0802">TPR repeat</keyword>
<dbReference type="InterPro" id="IPR019734">
    <property type="entry name" value="TPR_rpt"/>
</dbReference>
<name>A0ABW8VBC7_9PROT</name>
<evidence type="ECO:0000256" key="3">
    <source>
        <dbReference type="PROSITE-ProRule" id="PRU00339"/>
    </source>
</evidence>
<dbReference type="Pfam" id="PF13432">
    <property type="entry name" value="TPR_16"/>
    <property type="match status" value="1"/>
</dbReference>
<evidence type="ECO:0000313" key="4">
    <source>
        <dbReference type="EMBL" id="MFL7902628.1"/>
    </source>
</evidence>
<evidence type="ECO:0000256" key="1">
    <source>
        <dbReference type="ARBA" id="ARBA00022737"/>
    </source>
</evidence>
<comment type="caution">
    <text evidence="4">The sequence shown here is derived from an EMBL/GenBank/DDBJ whole genome shotgun (WGS) entry which is preliminary data.</text>
</comment>
<organism evidence="4 5">
    <name type="scientific">Azospirillum argentinense</name>
    <dbReference type="NCBI Taxonomy" id="2970906"/>
    <lineage>
        <taxon>Bacteria</taxon>
        <taxon>Pseudomonadati</taxon>
        <taxon>Pseudomonadota</taxon>
        <taxon>Alphaproteobacteria</taxon>
        <taxon>Rhodospirillales</taxon>
        <taxon>Azospirillaceae</taxon>
        <taxon>Azospirillum</taxon>
    </lineage>
</organism>
<reference evidence="4 5" key="1">
    <citation type="submission" date="2024-11" db="EMBL/GenBank/DDBJ databases">
        <title>Draft genome sequences of two bacteria associated to sugarcane roots in Colombia.</title>
        <authorList>
            <person name="Pardo-Diaz S."/>
            <person name="Masmela-Mendoza J."/>
            <person name="Delgadillo-Duran P."/>
            <person name="Bautista E.J."/>
            <person name="Rojas-Tapias D.F."/>
        </authorList>
    </citation>
    <scope>NUCLEOTIDE SEQUENCE [LARGE SCALE GENOMIC DNA]</scope>
    <source>
        <strain evidence="4 5">Ap18</strain>
    </source>
</reference>
<proteinExistence type="predicted"/>